<evidence type="ECO:0000313" key="3">
    <source>
        <dbReference type="Proteomes" id="UP001519291"/>
    </source>
</evidence>
<dbReference type="Proteomes" id="UP001519291">
    <property type="component" value="Unassembled WGS sequence"/>
</dbReference>
<name>A0ABS4XZS3_9ACTN</name>
<dbReference type="Pfam" id="PF08007">
    <property type="entry name" value="JmjC_2"/>
    <property type="match status" value="1"/>
</dbReference>
<dbReference type="Gene3D" id="2.60.120.650">
    <property type="entry name" value="Cupin"/>
    <property type="match status" value="1"/>
</dbReference>
<accession>A0ABS4XZS3</accession>
<dbReference type="PROSITE" id="PS51184">
    <property type="entry name" value="JMJC"/>
    <property type="match status" value="1"/>
</dbReference>
<sequence length="229" mass="25126">MYRDSAPNSEPGDEIVWQGVMEPGDVMHIPRGFWHQATRDDQGDGYSLHATFGIVKRVGVNWLAWLTDQARTQKLFRCDLDRWNSVGQWEGQQQLLAKAVAEMAAKLTPQGFLDARERERPAARHVPATGLFGKPAAVVCVTDFEPVIQQHRDTVDVLAAGKKLTFAGKAYPALTLLLSGHPVDICDTAEKTGVDVEQLAEILLKEELCTELTPALSSAYTGLVTIATS</sequence>
<keyword evidence="3" id="KW-1185">Reference proteome</keyword>
<evidence type="ECO:0000259" key="1">
    <source>
        <dbReference type="PROSITE" id="PS51184"/>
    </source>
</evidence>
<feature type="domain" description="JmjC" evidence="1">
    <location>
        <begin position="1"/>
        <end position="71"/>
    </location>
</feature>
<comment type="caution">
    <text evidence="2">The sequence shown here is derived from an EMBL/GenBank/DDBJ whole genome shotgun (WGS) entry which is preliminary data.</text>
</comment>
<dbReference type="InterPro" id="IPR003347">
    <property type="entry name" value="JmjC_dom"/>
</dbReference>
<evidence type="ECO:0000313" key="2">
    <source>
        <dbReference type="EMBL" id="MBP2401810.1"/>
    </source>
</evidence>
<dbReference type="SUPFAM" id="SSF51197">
    <property type="entry name" value="Clavaminate synthase-like"/>
    <property type="match status" value="1"/>
</dbReference>
<dbReference type="EMBL" id="JAGIOH010000001">
    <property type="protein sequence ID" value="MBP2401810.1"/>
    <property type="molecule type" value="Genomic_DNA"/>
</dbReference>
<reference evidence="2 3" key="1">
    <citation type="submission" date="2021-03" db="EMBL/GenBank/DDBJ databases">
        <title>Sequencing the genomes of 1000 actinobacteria strains.</title>
        <authorList>
            <person name="Klenk H.-P."/>
        </authorList>
    </citation>
    <scope>NUCLEOTIDE SEQUENCE [LARGE SCALE GENOMIC DNA]</scope>
    <source>
        <strain evidence="2 3">DSM 41480</strain>
    </source>
</reference>
<proteinExistence type="predicted"/>
<gene>
    <name evidence="2" type="ORF">JO379_001279</name>
</gene>
<protein>
    <recommendedName>
        <fullName evidence="1">JmjC domain-containing protein</fullName>
    </recommendedName>
</protein>
<organism evidence="2 3">
    <name type="scientific">Streptomyces syringium</name>
    <dbReference type="NCBI Taxonomy" id="76729"/>
    <lineage>
        <taxon>Bacteria</taxon>
        <taxon>Bacillati</taxon>
        <taxon>Actinomycetota</taxon>
        <taxon>Actinomycetes</taxon>
        <taxon>Kitasatosporales</taxon>
        <taxon>Streptomycetaceae</taxon>
        <taxon>Streptomyces</taxon>
    </lineage>
</organism>